<keyword evidence="1" id="KW-0904">Protein phosphatase</keyword>
<dbReference type="SUPFAM" id="SSF81606">
    <property type="entry name" value="PP2C-like"/>
    <property type="match status" value="1"/>
</dbReference>
<dbReference type="GO" id="GO:0004722">
    <property type="term" value="F:protein serine/threonine phosphatase activity"/>
    <property type="evidence" value="ECO:0007669"/>
    <property type="project" value="UniProtKB-EC"/>
</dbReference>
<comment type="cofactor">
    <cofactor evidence="1">
        <name>Mn(2+)</name>
        <dbReference type="ChEBI" id="CHEBI:29035"/>
    </cofactor>
</comment>
<gene>
    <name evidence="4" type="ORF">CEUSTIGMA_g12550.t1</name>
</gene>
<dbReference type="GO" id="GO:0046872">
    <property type="term" value="F:metal ion binding"/>
    <property type="evidence" value="ECO:0007669"/>
    <property type="project" value="UniProtKB-UniRule"/>
</dbReference>
<feature type="compositionally biased region" description="Polar residues" evidence="2">
    <location>
        <begin position="299"/>
        <end position="313"/>
    </location>
</feature>
<comment type="cofactor">
    <cofactor evidence="1">
        <name>Mg(2+)</name>
        <dbReference type="ChEBI" id="CHEBI:18420"/>
    </cofactor>
</comment>
<dbReference type="SMART" id="SM00331">
    <property type="entry name" value="PP2C_SIG"/>
    <property type="match status" value="1"/>
</dbReference>
<dbReference type="AlphaFoldDB" id="A0A250XQP8"/>
<feature type="compositionally biased region" description="Low complexity" evidence="2">
    <location>
        <begin position="77"/>
        <end position="95"/>
    </location>
</feature>
<evidence type="ECO:0000256" key="1">
    <source>
        <dbReference type="RuleBase" id="RU366020"/>
    </source>
</evidence>
<reference evidence="4 5" key="1">
    <citation type="submission" date="2017-08" db="EMBL/GenBank/DDBJ databases">
        <title>Acidophilic green algal genome provides insights into adaptation to an acidic environment.</title>
        <authorList>
            <person name="Hirooka S."/>
            <person name="Hirose Y."/>
            <person name="Kanesaki Y."/>
            <person name="Higuchi S."/>
            <person name="Fujiwara T."/>
            <person name="Onuma R."/>
            <person name="Era A."/>
            <person name="Ohbayashi R."/>
            <person name="Uzuka A."/>
            <person name="Nozaki H."/>
            <person name="Yoshikawa H."/>
            <person name="Miyagishima S.Y."/>
        </authorList>
    </citation>
    <scope>NUCLEOTIDE SEQUENCE [LARGE SCALE GENOMIC DNA]</scope>
    <source>
        <strain evidence="4 5">NIES-2499</strain>
    </source>
</reference>
<evidence type="ECO:0000256" key="2">
    <source>
        <dbReference type="SAM" id="MobiDB-lite"/>
    </source>
</evidence>
<organism evidence="4 5">
    <name type="scientific">Chlamydomonas eustigma</name>
    <dbReference type="NCBI Taxonomy" id="1157962"/>
    <lineage>
        <taxon>Eukaryota</taxon>
        <taxon>Viridiplantae</taxon>
        <taxon>Chlorophyta</taxon>
        <taxon>core chlorophytes</taxon>
        <taxon>Chlorophyceae</taxon>
        <taxon>CS clade</taxon>
        <taxon>Chlamydomonadales</taxon>
        <taxon>Chlamydomonadaceae</taxon>
        <taxon>Chlamydomonas</taxon>
    </lineage>
</organism>
<feature type="region of interest" description="Disordered" evidence="2">
    <location>
        <begin position="292"/>
        <end position="318"/>
    </location>
</feature>
<dbReference type="EMBL" id="BEGY01000151">
    <property type="protein sequence ID" value="GAX85130.1"/>
    <property type="molecule type" value="Genomic_DNA"/>
</dbReference>
<feature type="domain" description="PPM-type phosphatase" evidence="3">
    <location>
        <begin position="376"/>
        <end position="661"/>
    </location>
</feature>
<evidence type="ECO:0000313" key="4">
    <source>
        <dbReference type="EMBL" id="GAX85130.1"/>
    </source>
</evidence>
<dbReference type="PANTHER" id="PTHR12320">
    <property type="entry name" value="PROTEIN PHOSPHATASE 2C"/>
    <property type="match status" value="1"/>
</dbReference>
<dbReference type="OrthoDB" id="515767at2759"/>
<dbReference type="Proteomes" id="UP000232323">
    <property type="component" value="Unassembled WGS sequence"/>
</dbReference>
<protein>
    <recommendedName>
        <fullName evidence="1">Protein phosphatase</fullName>
        <ecNumber evidence="1">3.1.3.16</ecNumber>
    </recommendedName>
</protein>
<comment type="catalytic activity">
    <reaction evidence="1">
        <text>O-phospho-L-threonyl-[protein] + H2O = L-threonyl-[protein] + phosphate</text>
        <dbReference type="Rhea" id="RHEA:47004"/>
        <dbReference type="Rhea" id="RHEA-COMP:11060"/>
        <dbReference type="Rhea" id="RHEA-COMP:11605"/>
        <dbReference type="ChEBI" id="CHEBI:15377"/>
        <dbReference type="ChEBI" id="CHEBI:30013"/>
        <dbReference type="ChEBI" id="CHEBI:43474"/>
        <dbReference type="ChEBI" id="CHEBI:61977"/>
        <dbReference type="EC" id="3.1.3.16"/>
    </reaction>
</comment>
<dbReference type="InterPro" id="IPR036457">
    <property type="entry name" value="PPM-type-like_dom_sf"/>
</dbReference>
<evidence type="ECO:0000313" key="5">
    <source>
        <dbReference type="Proteomes" id="UP000232323"/>
    </source>
</evidence>
<dbReference type="InterPro" id="IPR001932">
    <property type="entry name" value="PPM-type_phosphatase-like_dom"/>
</dbReference>
<keyword evidence="1" id="KW-0464">Manganese</keyword>
<comment type="catalytic activity">
    <reaction evidence="1">
        <text>O-phospho-L-seryl-[protein] + H2O = L-seryl-[protein] + phosphate</text>
        <dbReference type="Rhea" id="RHEA:20629"/>
        <dbReference type="Rhea" id="RHEA-COMP:9863"/>
        <dbReference type="Rhea" id="RHEA-COMP:11604"/>
        <dbReference type="ChEBI" id="CHEBI:15377"/>
        <dbReference type="ChEBI" id="CHEBI:29999"/>
        <dbReference type="ChEBI" id="CHEBI:43474"/>
        <dbReference type="ChEBI" id="CHEBI:83421"/>
        <dbReference type="EC" id="3.1.3.16"/>
    </reaction>
</comment>
<comment type="similarity">
    <text evidence="1">Belongs to the PP2C family.</text>
</comment>
<keyword evidence="1" id="KW-0460">Magnesium</keyword>
<keyword evidence="1" id="KW-0479">Metal-binding</keyword>
<sequence length="667" mass="69991">MEPEISLFQPLIDETDESKEDDALDPQIHSLLDTFEAAWMGKPKPVSALPPPSVLRDETLTAGPSLPGNQHLHNGASKNSINSSLSSTPSTHGVSVPISSKRAHEESRNESEPSPLPMTPFQSNMLIKGNSAAAAAVAVPTPSSVHGMKAATEQQQQQANFAPVFFSPIPLSYLHLARSESTESFLGSPETTQRGSRLASAAIAGDWPAEDGASSPSNSLSGNHTGLLSSSLQDAAHRNGRSRLGTSDAGPSSLNSISEHPILVTTSSASPSRSPESEISGGAIIIPVHKTTVDPSPFSRPSTSRHNASSPNLTHPFLSRPPVAPAVVPSKATAHTPLGIPFASGMDPVAPLGSIAAAASLSRSRKWSALKLVAGTAMIPHIDKVEKGGEDAACISLKALGAIGVADGVSGWADEGIDPAEYSRTLIRFASEALESSEHPHGADPREVIRHAHVSTVMAGSSTICVAVMKPHGKMHVANLGDSGVRVIREGQVVFASEAQQHVFNMPYQLSHPSIIESPDNADCADVSLVDVQPGDIIVMATDGLYDNVFDEEIARICVEALKARRTAALLALAGGDAPPSPQSFHKAASLRREAENAPLTTADAEHVAMSIARVAHAYALNPHQKTPWSVSACETGMPWARFFLKGGGKMDDVTVIVGFVVEEGRH</sequence>
<feature type="region of interest" description="Disordered" evidence="2">
    <location>
        <begin position="207"/>
        <end position="259"/>
    </location>
</feature>
<dbReference type="InterPro" id="IPR039123">
    <property type="entry name" value="PPTC7"/>
</dbReference>
<dbReference type="STRING" id="1157962.A0A250XQP8"/>
<feature type="compositionally biased region" description="Polar residues" evidence="2">
    <location>
        <begin position="249"/>
        <end position="258"/>
    </location>
</feature>
<keyword evidence="1" id="KW-0378">Hydrolase</keyword>
<dbReference type="Gene3D" id="3.60.40.10">
    <property type="entry name" value="PPM-type phosphatase domain"/>
    <property type="match status" value="1"/>
</dbReference>
<comment type="caution">
    <text evidence="4">The sequence shown here is derived from an EMBL/GenBank/DDBJ whole genome shotgun (WGS) entry which is preliminary data.</text>
</comment>
<evidence type="ECO:0000259" key="3">
    <source>
        <dbReference type="PROSITE" id="PS51746"/>
    </source>
</evidence>
<dbReference type="SMART" id="SM00332">
    <property type="entry name" value="PP2Cc"/>
    <property type="match status" value="1"/>
</dbReference>
<feature type="compositionally biased region" description="Acidic residues" evidence="2">
    <location>
        <begin position="13"/>
        <end position="24"/>
    </location>
</feature>
<name>A0A250XQP8_9CHLO</name>
<accession>A0A250XQP8</accession>
<keyword evidence="5" id="KW-1185">Reference proteome</keyword>
<feature type="region of interest" description="Disordered" evidence="2">
    <location>
        <begin position="1"/>
        <end position="25"/>
    </location>
</feature>
<feature type="compositionally biased region" description="Basic and acidic residues" evidence="2">
    <location>
        <begin position="102"/>
        <end position="111"/>
    </location>
</feature>
<dbReference type="PROSITE" id="PS51746">
    <property type="entry name" value="PPM_2"/>
    <property type="match status" value="1"/>
</dbReference>
<dbReference type="PANTHER" id="PTHR12320:SF1">
    <property type="entry name" value="PROTEIN PHOSPHATASE PTC7 HOMOLOG"/>
    <property type="match status" value="1"/>
</dbReference>
<feature type="region of interest" description="Disordered" evidence="2">
    <location>
        <begin position="42"/>
        <end position="123"/>
    </location>
</feature>
<feature type="compositionally biased region" description="Polar residues" evidence="2">
    <location>
        <begin position="214"/>
        <end position="233"/>
    </location>
</feature>
<proteinExistence type="inferred from homology"/>
<dbReference type="EC" id="3.1.3.16" evidence="1"/>